<accession>A0ABM8ZB15</accession>
<evidence type="ECO:0000313" key="3">
    <source>
        <dbReference type="Proteomes" id="UP000789719"/>
    </source>
</evidence>
<dbReference type="EMBL" id="CAKKNT010000013">
    <property type="protein sequence ID" value="CAH0418682.1"/>
    <property type="molecule type" value="Genomic_DNA"/>
</dbReference>
<keyword evidence="3" id="KW-1185">Reference proteome</keyword>
<dbReference type="Proteomes" id="UP000789719">
    <property type="component" value="Unassembled WGS sequence"/>
</dbReference>
<sequence length="95" mass="10835">MLLVLVTFLGVVVLFIGGYLWHHQRTNLLGIAVAENPQLTKFCRFYGRFFIILGLLTIIVNLLGYLVFAAILVIISMLATMALTWQFSTFLKHYL</sequence>
<organism evidence="2 3">
    <name type="scientific">Periweissella ghanensis</name>
    <dbReference type="NCBI Taxonomy" id="467997"/>
    <lineage>
        <taxon>Bacteria</taxon>
        <taxon>Bacillati</taxon>
        <taxon>Bacillota</taxon>
        <taxon>Bacilli</taxon>
        <taxon>Lactobacillales</taxon>
        <taxon>Lactobacillaceae</taxon>
        <taxon>Periweissella</taxon>
    </lineage>
</organism>
<comment type="caution">
    <text evidence="2">The sequence shown here is derived from an EMBL/GenBank/DDBJ whole genome shotgun (WGS) entry which is preliminary data.</text>
</comment>
<proteinExistence type="predicted"/>
<keyword evidence="1" id="KW-0812">Transmembrane</keyword>
<name>A0ABM8ZB15_9LACO</name>
<gene>
    <name evidence="2" type="ORF">WGH24286_01113</name>
</gene>
<feature type="transmembrane region" description="Helical" evidence="1">
    <location>
        <begin position="50"/>
        <end position="83"/>
    </location>
</feature>
<keyword evidence="1" id="KW-0472">Membrane</keyword>
<dbReference type="RefSeq" id="WP_230098764.1">
    <property type="nucleotide sequence ID" value="NZ_CAKKNT010000013.1"/>
</dbReference>
<evidence type="ECO:0000256" key="1">
    <source>
        <dbReference type="SAM" id="Phobius"/>
    </source>
</evidence>
<keyword evidence="1" id="KW-1133">Transmembrane helix</keyword>
<protein>
    <recommendedName>
        <fullName evidence="4">DUF3784 domain-containing protein</fullName>
    </recommendedName>
</protein>
<evidence type="ECO:0008006" key="4">
    <source>
        <dbReference type="Google" id="ProtNLM"/>
    </source>
</evidence>
<reference evidence="2 3" key="1">
    <citation type="submission" date="2021-11" db="EMBL/GenBank/DDBJ databases">
        <authorList>
            <person name="Depoorter E."/>
        </authorList>
    </citation>
    <scope>NUCLEOTIDE SEQUENCE [LARGE SCALE GENOMIC DNA]</scope>
    <source>
        <strain evidence="2 3">LMG 24286</strain>
    </source>
</reference>
<evidence type="ECO:0000313" key="2">
    <source>
        <dbReference type="EMBL" id="CAH0418682.1"/>
    </source>
</evidence>